<dbReference type="EMBL" id="CP058529">
    <property type="protein sequence ID" value="QLG26601.1"/>
    <property type="molecule type" value="Genomic_DNA"/>
</dbReference>
<reference evidence="3 4" key="1">
    <citation type="submission" date="2020-07" db="EMBL/GenBank/DDBJ databases">
        <title>Gai3-2, isolated from salt lake.</title>
        <authorList>
            <person name="Cui H."/>
            <person name="Shi X."/>
        </authorList>
    </citation>
    <scope>NUCLEOTIDE SEQUENCE [LARGE SCALE GENOMIC DNA]</scope>
    <source>
        <strain evidence="3 4">Gai3-2</strain>
    </source>
</reference>
<dbReference type="Pfam" id="PF26240">
    <property type="entry name" value="DUF8055"/>
    <property type="match status" value="1"/>
</dbReference>
<name>A0A7D5K082_9EURY</name>
<accession>A0A7D5K082</accession>
<dbReference type="GeneID" id="56027805"/>
<dbReference type="InterPro" id="IPR058368">
    <property type="entry name" value="DUF8055"/>
</dbReference>
<feature type="domain" description="DUF8055" evidence="2">
    <location>
        <begin position="24"/>
        <end position="135"/>
    </location>
</feature>
<proteinExistence type="predicted"/>
<evidence type="ECO:0000313" key="3">
    <source>
        <dbReference type="EMBL" id="QLG26601.1"/>
    </source>
</evidence>
<evidence type="ECO:0000256" key="1">
    <source>
        <dbReference type="SAM" id="MobiDB-lite"/>
    </source>
</evidence>
<gene>
    <name evidence="3" type="ORF">HUG10_03190</name>
</gene>
<dbReference type="AlphaFoldDB" id="A0A7D5K082"/>
<organism evidence="3 4">
    <name type="scientific">Halorarum halophilum</name>
    <dbReference type="NCBI Taxonomy" id="2743090"/>
    <lineage>
        <taxon>Archaea</taxon>
        <taxon>Methanobacteriati</taxon>
        <taxon>Methanobacteriota</taxon>
        <taxon>Stenosarchaea group</taxon>
        <taxon>Halobacteria</taxon>
        <taxon>Halobacteriales</taxon>
        <taxon>Haloferacaceae</taxon>
        <taxon>Halorarum</taxon>
    </lineage>
</organism>
<feature type="compositionally biased region" description="Basic and acidic residues" evidence="1">
    <location>
        <begin position="26"/>
        <end position="39"/>
    </location>
</feature>
<dbReference type="KEGG" id="halg:HUG10_03190"/>
<evidence type="ECO:0000259" key="2">
    <source>
        <dbReference type="Pfam" id="PF26240"/>
    </source>
</evidence>
<evidence type="ECO:0000313" key="4">
    <source>
        <dbReference type="Proteomes" id="UP000509750"/>
    </source>
</evidence>
<feature type="region of interest" description="Disordered" evidence="1">
    <location>
        <begin position="1"/>
        <end position="51"/>
    </location>
</feature>
<dbReference type="RefSeq" id="WP_179168176.1">
    <property type="nucleotide sequence ID" value="NZ_CP058529.1"/>
</dbReference>
<dbReference type="OrthoDB" id="339304at2157"/>
<dbReference type="Proteomes" id="UP000509750">
    <property type="component" value="Chromosome"/>
</dbReference>
<keyword evidence="4" id="KW-1185">Reference proteome</keyword>
<sequence length="137" mass="14246">MTGRGATADGGDGAAGLERPPSIERLAAEARAEREDRESAGPPANPPDSEAALAAARDGLGPVVARYIAARTGERERLSGRQLDLLHRATNDWLAVYALEHGVESDPDATVRAAAELVVDTHDIAATARLLTGVGDE</sequence>
<protein>
    <recommendedName>
        <fullName evidence="2">DUF8055 domain-containing protein</fullName>
    </recommendedName>
</protein>